<reference evidence="2 3" key="1">
    <citation type="journal article" date="2015" name="Sci. Rep.">
        <title>Genome of the facultative scuticociliatosis pathogen Pseudocohnilembus persalinus provides insight into its virulence through horizontal gene transfer.</title>
        <authorList>
            <person name="Xiong J."/>
            <person name="Wang G."/>
            <person name="Cheng J."/>
            <person name="Tian M."/>
            <person name="Pan X."/>
            <person name="Warren A."/>
            <person name="Jiang C."/>
            <person name="Yuan D."/>
            <person name="Miao W."/>
        </authorList>
    </citation>
    <scope>NUCLEOTIDE SEQUENCE [LARGE SCALE GENOMIC DNA]</scope>
    <source>
        <strain evidence="2">36N120E</strain>
    </source>
</reference>
<feature type="compositionally biased region" description="Low complexity" evidence="1">
    <location>
        <begin position="24"/>
        <end position="43"/>
    </location>
</feature>
<dbReference type="Proteomes" id="UP000054937">
    <property type="component" value="Unassembled WGS sequence"/>
</dbReference>
<accession>A0A0V0R6C8</accession>
<feature type="region of interest" description="Disordered" evidence="1">
    <location>
        <begin position="114"/>
        <end position="142"/>
    </location>
</feature>
<dbReference type="EMBL" id="LDAU01000040">
    <property type="protein sequence ID" value="KRX10049.1"/>
    <property type="molecule type" value="Genomic_DNA"/>
</dbReference>
<keyword evidence="3" id="KW-1185">Reference proteome</keyword>
<protein>
    <submittedName>
        <fullName evidence="2">Uncharacterized protein</fullName>
    </submittedName>
</protein>
<feature type="region of interest" description="Disordered" evidence="1">
    <location>
        <begin position="1"/>
        <end position="43"/>
    </location>
</feature>
<gene>
    <name evidence="2" type="ORF">PPERSA_08452</name>
</gene>
<evidence type="ECO:0000256" key="1">
    <source>
        <dbReference type="SAM" id="MobiDB-lite"/>
    </source>
</evidence>
<evidence type="ECO:0000313" key="3">
    <source>
        <dbReference type="Proteomes" id="UP000054937"/>
    </source>
</evidence>
<evidence type="ECO:0000313" key="2">
    <source>
        <dbReference type="EMBL" id="KRX10049.1"/>
    </source>
</evidence>
<organism evidence="2 3">
    <name type="scientific">Pseudocohnilembus persalinus</name>
    <name type="common">Ciliate</name>
    <dbReference type="NCBI Taxonomy" id="266149"/>
    <lineage>
        <taxon>Eukaryota</taxon>
        <taxon>Sar</taxon>
        <taxon>Alveolata</taxon>
        <taxon>Ciliophora</taxon>
        <taxon>Intramacronucleata</taxon>
        <taxon>Oligohymenophorea</taxon>
        <taxon>Scuticociliatia</taxon>
        <taxon>Philasterida</taxon>
        <taxon>Pseudocohnilembidae</taxon>
        <taxon>Pseudocohnilembus</taxon>
    </lineage>
</organism>
<comment type="caution">
    <text evidence="2">The sequence shown here is derived from an EMBL/GenBank/DDBJ whole genome shotgun (WGS) entry which is preliminary data.</text>
</comment>
<name>A0A0V0R6C8_PSEPJ</name>
<dbReference type="InParanoid" id="A0A0V0R6C8"/>
<sequence>MHESKINDQKFMNWPQTPQYPYKNQDQNENNNNNDQQIQNQSQNQRFRMLQNNLISSNPQSSKKGSCNNYFQYQKQQLKTDTGSQKNSYLLTMDQNQYSIQSQEEIQQMNNIFKQNNSGNSENEQENQFRRTPSFSGGKQNPFQQINFQKLFKSKNPSKDQQQNEGKNLNMLNKKFQVFFTNHDSHFTSQNSSSVSLNQDKFFSVNQSPKNKKNHQQRSPIYQDFLNNKNIVQSQFIKKYKDQMKKKNNNYNESQVYSCQNLCKNAENLNENQEKQQNNFVHKNRTVKKKSVFFNLNDSFGKV</sequence>
<feature type="compositionally biased region" description="Polar residues" evidence="1">
    <location>
        <begin position="130"/>
        <end position="142"/>
    </location>
</feature>
<proteinExistence type="predicted"/>
<dbReference type="AlphaFoldDB" id="A0A0V0R6C8"/>